<dbReference type="Proteomes" id="UP001108123">
    <property type="component" value="Unassembled WGS sequence"/>
</dbReference>
<dbReference type="GO" id="GO:0071555">
    <property type="term" value="P:cell wall organization"/>
    <property type="evidence" value="ECO:0007669"/>
    <property type="project" value="UniProtKB-UniRule"/>
</dbReference>
<comment type="pathway">
    <text evidence="1 6">Cell wall biogenesis; peptidoglycan biosynthesis.</text>
</comment>
<comment type="caution">
    <text evidence="11">The sequence shown here is derived from an EMBL/GenBank/DDBJ whole genome shotgun (WGS) entry which is preliminary data.</text>
</comment>
<evidence type="ECO:0000313" key="10">
    <source>
        <dbReference type="EMBL" id="MCG4565124.1"/>
    </source>
</evidence>
<dbReference type="PROSITE" id="PS52029">
    <property type="entry name" value="LD_TPASE"/>
    <property type="match status" value="1"/>
</dbReference>
<accession>A0A844FGB0</accession>
<proteinExistence type="predicted"/>
<dbReference type="AlphaFoldDB" id="A0A844FGB0"/>
<dbReference type="Pfam" id="PF03734">
    <property type="entry name" value="YkuD"/>
    <property type="match status" value="1"/>
</dbReference>
<gene>
    <name evidence="11" type="ORF">FYJ27_04535</name>
    <name evidence="10" type="ORF">L0P62_06650</name>
</gene>
<dbReference type="Gene3D" id="2.40.440.10">
    <property type="entry name" value="L,D-transpeptidase catalytic domain-like"/>
    <property type="match status" value="1"/>
</dbReference>
<feature type="domain" description="L,D-TPase catalytic" evidence="9">
    <location>
        <begin position="320"/>
        <end position="461"/>
    </location>
</feature>
<keyword evidence="8" id="KW-0732">Signal</keyword>
<feature type="chain" id="PRO_5040699428" evidence="8">
    <location>
        <begin position="25"/>
        <end position="462"/>
    </location>
</feature>
<evidence type="ECO:0000313" key="13">
    <source>
        <dbReference type="Proteomes" id="UP001108123"/>
    </source>
</evidence>
<sequence length="462" mass="52961">MKKTSMYLTCILLLSILMTSCSPKQDLKPNVENPPVENEEKVGESSEYSEDDIEPYVNFFSIKDDNKITEKALKERNIDYLLSEDNLLSNKELIANFSAGNLKVNKTFNTGVPKEVDVDLAYRKYLMPYDYCLINKDGVNIYNTPSFGGNVIGKGNTFDKLKLVNEVKGETIKDTGSDKWFGVSWYNKDGKMLYGFIPEGVSQIRSFRFDNMYSSIKELENELTKYKYGYISNYKDVNGSPPLINGKAMDKYGMQAYQSAPAYIDLNNENNFRYFPDGIIVFILGEEKGYFKVKSLDYEGEYWVPKKYISFDNNLDSFSKAVVVDTTNQNQGVFEKRGDKWTLISYTLATTGVKEKRKFETPIGKFKALEKKDRFYYLDDNTRQISGYAPYAVRFAQGAYIHGIPVDFVKKDGKNVDPGIKEYLFTIGTMPRSHKCVRNYTSHAKFIYNWADPNDTAVITIK</sequence>
<evidence type="ECO:0000313" key="11">
    <source>
        <dbReference type="EMBL" id="MSS43001.1"/>
    </source>
</evidence>
<evidence type="ECO:0000313" key="12">
    <source>
        <dbReference type="Proteomes" id="UP000462760"/>
    </source>
</evidence>
<dbReference type="InterPro" id="IPR005490">
    <property type="entry name" value="LD_TPept_cat_dom"/>
</dbReference>
<keyword evidence="4 6" id="KW-0573">Peptidoglycan synthesis</keyword>
<reference evidence="11 12" key="1">
    <citation type="submission" date="2019-08" db="EMBL/GenBank/DDBJ databases">
        <title>In-depth cultivation of the pig gut microbiome towards novel bacterial diversity and tailored functional studies.</title>
        <authorList>
            <person name="Wylensek D."/>
            <person name="Hitch T.C.A."/>
            <person name="Clavel T."/>
        </authorList>
    </citation>
    <scope>NUCLEOTIDE SEQUENCE [LARGE SCALE GENOMIC DNA]</scope>
    <source>
        <strain evidence="11 12">Med78-601-WT-4W-RMD-3</strain>
    </source>
</reference>
<evidence type="ECO:0000259" key="9">
    <source>
        <dbReference type="PROSITE" id="PS52029"/>
    </source>
</evidence>
<evidence type="ECO:0000256" key="6">
    <source>
        <dbReference type="PROSITE-ProRule" id="PRU01373"/>
    </source>
</evidence>
<evidence type="ECO:0000256" key="7">
    <source>
        <dbReference type="SAM" id="MobiDB-lite"/>
    </source>
</evidence>
<dbReference type="EMBL" id="VULR01000005">
    <property type="protein sequence ID" value="MSS43001.1"/>
    <property type="molecule type" value="Genomic_DNA"/>
</dbReference>
<dbReference type="Proteomes" id="UP000462760">
    <property type="component" value="Unassembled WGS sequence"/>
</dbReference>
<keyword evidence="5 6" id="KW-0961">Cell wall biogenesis/degradation</keyword>
<dbReference type="OrthoDB" id="92744at2"/>
<dbReference type="PROSITE" id="PS51257">
    <property type="entry name" value="PROKAR_LIPOPROTEIN"/>
    <property type="match status" value="1"/>
</dbReference>
<evidence type="ECO:0000256" key="8">
    <source>
        <dbReference type="SAM" id="SignalP"/>
    </source>
</evidence>
<evidence type="ECO:0000256" key="5">
    <source>
        <dbReference type="ARBA" id="ARBA00023316"/>
    </source>
</evidence>
<dbReference type="RefSeq" id="WP_154483683.1">
    <property type="nucleotide sequence ID" value="NZ_JAHLOA010000001.1"/>
</dbReference>
<dbReference type="SUPFAM" id="SSF141523">
    <property type="entry name" value="L,D-transpeptidase catalytic domain-like"/>
    <property type="match status" value="1"/>
</dbReference>
<dbReference type="InterPro" id="IPR038063">
    <property type="entry name" value="Transpep_catalytic_dom"/>
</dbReference>
<evidence type="ECO:0000256" key="4">
    <source>
        <dbReference type="ARBA" id="ARBA00022984"/>
    </source>
</evidence>
<dbReference type="CDD" id="cd16913">
    <property type="entry name" value="YkuD_like"/>
    <property type="match status" value="1"/>
</dbReference>
<dbReference type="EMBL" id="JAKNID010000020">
    <property type="protein sequence ID" value="MCG4565124.1"/>
    <property type="molecule type" value="Genomic_DNA"/>
</dbReference>
<feature type="active site" description="Proton donor/acceptor" evidence="6">
    <location>
        <position position="402"/>
    </location>
</feature>
<feature type="active site" description="Nucleophile" evidence="6">
    <location>
        <position position="436"/>
    </location>
</feature>
<name>A0A844FGB0_9FIRM</name>
<evidence type="ECO:0000256" key="2">
    <source>
        <dbReference type="ARBA" id="ARBA00022679"/>
    </source>
</evidence>
<feature type="region of interest" description="Disordered" evidence="7">
    <location>
        <begin position="26"/>
        <end position="50"/>
    </location>
</feature>
<feature type="signal peptide" evidence="8">
    <location>
        <begin position="1"/>
        <end position="24"/>
    </location>
</feature>
<keyword evidence="13" id="KW-1185">Reference proteome</keyword>
<keyword evidence="3 6" id="KW-0133">Cell shape</keyword>
<protein>
    <submittedName>
        <fullName evidence="11">L,D-transpeptidase</fullName>
    </submittedName>
</protein>
<dbReference type="GO" id="GO:0008360">
    <property type="term" value="P:regulation of cell shape"/>
    <property type="evidence" value="ECO:0007669"/>
    <property type="project" value="UniProtKB-UniRule"/>
</dbReference>
<dbReference type="GO" id="GO:0016740">
    <property type="term" value="F:transferase activity"/>
    <property type="evidence" value="ECO:0007669"/>
    <property type="project" value="UniProtKB-KW"/>
</dbReference>
<evidence type="ECO:0000256" key="3">
    <source>
        <dbReference type="ARBA" id="ARBA00022960"/>
    </source>
</evidence>
<reference evidence="10" key="2">
    <citation type="submission" date="2022-01" db="EMBL/GenBank/DDBJ databases">
        <title>Collection of gut derived symbiotic bacterial strains cultured from healthy donors.</title>
        <authorList>
            <person name="Lin H."/>
            <person name="Kohout C."/>
            <person name="Waligurski E."/>
            <person name="Pamer E.G."/>
        </authorList>
    </citation>
    <scope>NUCLEOTIDE SEQUENCE</scope>
    <source>
        <strain evidence="10">MSK.14.39</strain>
    </source>
</reference>
<dbReference type="GO" id="GO:0009252">
    <property type="term" value="P:peptidoglycan biosynthetic process"/>
    <property type="evidence" value="ECO:0007669"/>
    <property type="project" value="UniProtKB-UniPathway"/>
</dbReference>
<dbReference type="UniPathway" id="UPA00219"/>
<evidence type="ECO:0000256" key="1">
    <source>
        <dbReference type="ARBA" id="ARBA00004752"/>
    </source>
</evidence>
<organism evidence="11 12">
    <name type="scientific">Anaerosalibacter bizertensis</name>
    <dbReference type="NCBI Taxonomy" id="932217"/>
    <lineage>
        <taxon>Bacteria</taxon>
        <taxon>Bacillati</taxon>
        <taxon>Bacillota</taxon>
        <taxon>Tissierellia</taxon>
        <taxon>Tissierellales</taxon>
        <taxon>Sporanaerobacteraceae</taxon>
        <taxon>Anaerosalibacter</taxon>
    </lineage>
</organism>
<keyword evidence="2" id="KW-0808">Transferase</keyword>